<dbReference type="Proteomes" id="UP001483337">
    <property type="component" value="Chromosome"/>
</dbReference>
<accession>A0ABZ2UTW8</accession>
<evidence type="ECO:0000313" key="3">
    <source>
        <dbReference type="EMBL" id="WZB88848.1"/>
    </source>
</evidence>
<gene>
    <name evidence="3" type="ORF">WJM97_03980</name>
</gene>
<dbReference type="EMBL" id="CP150886">
    <property type="protein sequence ID" value="WZB88848.1"/>
    <property type="molecule type" value="Genomic_DNA"/>
</dbReference>
<dbReference type="Pfam" id="PF10517">
    <property type="entry name" value="DM13"/>
    <property type="match status" value="1"/>
</dbReference>
<evidence type="ECO:0000259" key="2">
    <source>
        <dbReference type="PROSITE" id="PS51549"/>
    </source>
</evidence>
<feature type="domain" description="DM13" evidence="2">
    <location>
        <begin position="49"/>
        <end position="156"/>
    </location>
</feature>
<dbReference type="PROSITE" id="PS51549">
    <property type="entry name" value="DM13"/>
    <property type="match status" value="1"/>
</dbReference>
<feature type="signal peptide" evidence="1">
    <location>
        <begin position="1"/>
        <end position="20"/>
    </location>
</feature>
<evidence type="ECO:0000256" key="1">
    <source>
        <dbReference type="SAM" id="SignalP"/>
    </source>
</evidence>
<dbReference type="InterPro" id="IPR019545">
    <property type="entry name" value="DM13_domain"/>
</dbReference>
<organism evidence="3 4">
    <name type="scientific">Okeanomitos corallinicola TIOX110</name>
    <dbReference type="NCBI Taxonomy" id="3133117"/>
    <lineage>
        <taxon>Bacteria</taxon>
        <taxon>Bacillati</taxon>
        <taxon>Cyanobacteriota</taxon>
        <taxon>Cyanophyceae</taxon>
        <taxon>Nostocales</taxon>
        <taxon>Aphanizomenonaceae</taxon>
        <taxon>Okeanomitos</taxon>
    </lineage>
</organism>
<name>A0ABZ2UTW8_9CYAN</name>
<keyword evidence="4" id="KW-1185">Reference proteome</keyword>
<reference evidence="3 4" key="1">
    <citation type="submission" date="2024-04" db="EMBL/GenBank/DDBJ databases">
        <title>Okeanomitos corallinicola gen. &amp; sp. nov. (Nostocales, Cyanobacteria), a new toxic marine heterocyst-forming cyanobacterium from a coral reef.</title>
        <authorList>
            <person name="Li H."/>
            <person name="Li R."/>
            <person name="Kang J."/>
            <person name="Hii K.S."/>
            <person name="Mohamed H.F."/>
            <person name="Xu X."/>
            <person name="Luo Z."/>
        </authorList>
    </citation>
    <scope>NUCLEOTIDE SEQUENCE [LARGE SCALE GENOMIC DNA]</scope>
    <source>
        <strain evidence="3 4">TIOX110</strain>
    </source>
</reference>
<evidence type="ECO:0000313" key="4">
    <source>
        <dbReference type="Proteomes" id="UP001483337"/>
    </source>
</evidence>
<proteinExistence type="predicted"/>
<keyword evidence="1" id="KW-0732">Signal</keyword>
<sequence>MKFPHLAIFTLVTLLTVSCAKEVTSTPANNQTTTENQTESLTTVAAAVGKSTNFQTLEHKTQGKLTVTNENGTNYLQFDQSFKTDNGPDLFVVLYRGDVPPESGIKEKDYISVAALQKIKGSQRYALPQNVKLANFKSVAIWCRKFNATFGYASLPAK</sequence>
<feature type="chain" id="PRO_5045938756" evidence="1">
    <location>
        <begin position="21"/>
        <end position="158"/>
    </location>
</feature>
<dbReference type="PROSITE" id="PS51257">
    <property type="entry name" value="PROKAR_LIPOPROTEIN"/>
    <property type="match status" value="1"/>
</dbReference>
<dbReference type="RefSeq" id="WP_353931753.1">
    <property type="nucleotide sequence ID" value="NZ_CP150886.1"/>
</dbReference>
<protein>
    <submittedName>
        <fullName evidence="3">DM13 domain-containing protein</fullName>
    </submittedName>
</protein>